<keyword evidence="2" id="KW-1185">Reference proteome</keyword>
<dbReference type="AlphaFoldDB" id="A0A2A3ED87"/>
<accession>A0A2A3ED87</accession>
<organism evidence="1 2">
    <name type="scientific">Apis cerana cerana</name>
    <name type="common">Oriental honeybee</name>
    <dbReference type="NCBI Taxonomy" id="94128"/>
    <lineage>
        <taxon>Eukaryota</taxon>
        <taxon>Metazoa</taxon>
        <taxon>Ecdysozoa</taxon>
        <taxon>Arthropoda</taxon>
        <taxon>Hexapoda</taxon>
        <taxon>Insecta</taxon>
        <taxon>Pterygota</taxon>
        <taxon>Neoptera</taxon>
        <taxon>Endopterygota</taxon>
        <taxon>Hymenoptera</taxon>
        <taxon>Apocrita</taxon>
        <taxon>Aculeata</taxon>
        <taxon>Apoidea</taxon>
        <taxon>Anthophila</taxon>
        <taxon>Apidae</taxon>
        <taxon>Apis</taxon>
    </lineage>
</organism>
<dbReference type="EMBL" id="KZ288272">
    <property type="protein sequence ID" value="PBC29733.1"/>
    <property type="molecule type" value="Genomic_DNA"/>
</dbReference>
<dbReference type="Proteomes" id="UP000242457">
    <property type="component" value="Unassembled WGS sequence"/>
</dbReference>
<evidence type="ECO:0000313" key="2">
    <source>
        <dbReference type="Proteomes" id="UP000242457"/>
    </source>
</evidence>
<evidence type="ECO:0000313" key="1">
    <source>
        <dbReference type="EMBL" id="PBC29733.1"/>
    </source>
</evidence>
<proteinExistence type="predicted"/>
<dbReference type="STRING" id="94128.A0A2A3ED87"/>
<reference evidence="1 2" key="1">
    <citation type="submission" date="2014-07" db="EMBL/GenBank/DDBJ databases">
        <title>Genomic and transcriptomic analysis on Apis cerana provide comprehensive insights into honey bee biology.</title>
        <authorList>
            <person name="Diao Q."/>
            <person name="Sun L."/>
            <person name="Zheng H."/>
            <person name="Zheng H."/>
            <person name="Xu S."/>
            <person name="Wang S."/>
            <person name="Zeng Z."/>
            <person name="Hu F."/>
            <person name="Su S."/>
            <person name="Wu J."/>
        </authorList>
    </citation>
    <scope>NUCLEOTIDE SEQUENCE [LARGE SCALE GENOMIC DNA]</scope>
    <source>
        <tissue evidence="1">Pupae without intestine</tissue>
    </source>
</reference>
<dbReference type="OrthoDB" id="7615228at2759"/>
<sequence>MYGSFYITNEVRKIVWLKIEVENNAITLVESQTRHQPQQRWDRNDAHSDQEDLQWIEIRMNLQPFHFSNGQLNLQCNAQIPGVYSKMSEIHLGGGLREPVPERDSIERDVEMNKDCCKSCKI</sequence>
<protein>
    <submittedName>
        <fullName evidence="1">Uncharacterized protein</fullName>
    </submittedName>
</protein>
<name>A0A2A3ED87_APICC</name>
<gene>
    <name evidence="1" type="ORF">APICC_08227</name>
</gene>